<dbReference type="Pfam" id="PF03167">
    <property type="entry name" value="UDG"/>
    <property type="match status" value="1"/>
</dbReference>
<dbReference type="CDD" id="cd10032">
    <property type="entry name" value="UDG-F6_HDG"/>
    <property type="match status" value="1"/>
</dbReference>
<organism evidence="2 3">
    <name type="scientific">Sinimarinibacterium thermocellulolyticum</name>
    <dbReference type="NCBI Taxonomy" id="3170016"/>
    <lineage>
        <taxon>Bacteria</taxon>
        <taxon>Pseudomonadati</taxon>
        <taxon>Pseudomonadota</taxon>
        <taxon>Gammaproteobacteria</taxon>
        <taxon>Nevskiales</taxon>
        <taxon>Nevskiaceae</taxon>
        <taxon>Sinimarinibacterium</taxon>
    </lineage>
</organism>
<evidence type="ECO:0000313" key="2">
    <source>
        <dbReference type="EMBL" id="MES0872952.1"/>
    </source>
</evidence>
<evidence type="ECO:0000313" key="3">
    <source>
        <dbReference type="Proteomes" id="UP001465331"/>
    </source>
</evidence>
<name>A0ABV2A6S6_9GAMM</name>
<reference evidence="2 3" key="1">
    <citation type="submission" date="2024-06" db="EMBL/GenBank/DDBJ databases">
        <authorList>
            <person name="Li Z."/>
            <person name="Jiang Y."/>
        </authorList>
    </citation>
    <scope>NUCLEOTIDE SEQUENCE [LARGE SCALE GENOMIC DNA]</scope>
    <source>
        <strain evidence="2 3">HSW-8</strain>
    </source>
</reference>
<keyword evidence="3" id="KW-1185">Reference proteome</keyword>
<proteinExistence type="predicted"/>
<dbReference type="InterPro" id="IPR026353">
    <property type="entry name" value="Hypoxan-DNA_Glyclase"/>
</dbReference>
<dbReference type="InterPro" id="IPR036895">
    <property type="entry name" value="Uracil-DNA_glycosylase-like_sf"/>
</dbReference>
<dbReference type="Proteomes" id="UP001465331">
    <property type="component" value="Unassembled WGS sequence"/>
</dbReference>
<dbReference type="EMBL" id="JBEPIJ010000002">
    <property type="protein sequence ID" value="MES0872952.1"/>
    <property type="molecule type" value="Genomic_DNA"/>
</dbReference>
<dbReference type="SMART" id="SM00987">
    <property type="entry name" value="UreE_C"/>
    <property type="match status" value="1"/>
</dbReference>
<dbReference type="GO" id="GO:0033958">
    <property type="term" value="F:DNA-deoxyinosine glycosylase activity"/>
    <property type="evidence" value="ECO:0007669"/>
    <property type="project" value="UniProtKB-EC"/>
</dbReference>
<dbReference type="Gene3D" id="3.40.470.10">
    <property type="entry name" value="Uracil-DNA glycosylase-like domain"/>
    <property type="match status" value="1"/>
</dbReference>
<evidence type="ECO:0000259" key="1">
    <source>
        <dbReference type="SMART" id="SM00986"/>
    </source>
</evidence>
<protein>
    <submittedName>
        <fullName evidence="2">DNA-deoxyinosine glycosylase</fullName>
        <ecNumber evidence="2">3.2.2.15</ecNumber>
    </submittedName>
</protein>
<dbReference type="InterPro" id="IPR005122">
    <property type="entry name" value="Uracil-DNA_glycosylase-like"/>
</dbReference>
<gene>
    <name evidence="2" type="ORF">ABSH63_02850</name>
</gene>
<feature type="domain" description="Uracil-DNA glycosylase-like" evidence="1">
    <location>
        <begin position="8"/>
        <end position="165"/>
    </location>
</feature>
<accession>A0ABV2A6S6</accession>
<dbReference type="NCBIfam" id="TIGR04274">
    <property type="entry name" value="hypoxanDNAglyco"/>
    <property type="match status" value="1"/>
</dbReference>
<dbReference type="SMART" id="SM00986">
    <property type="entry name" value="UDG"/>
    <property type="match status" value="1"/>
</dbReference>
<dbReference type="RefSeq" id="WP_352887251.1">
    <property type="nucleotide sequence ID" value="NZ_JBEPIJ010000002.1"/>
</dbReference>
<dbReference type="SUPFAM" id="SSF52141">
    <property type="entry name" value="Uracil-DNA glycosylase-like"/>
    <property type="match status" value="1"/>
</dbReference>
<comment type="caution">
    <text evidence="2">The sequence shown here is derived from an EMBL/GenBank/DDBJ whole genome shotgun (WGS) entry which is preliminary data.</text>
</comment>
<keyword evidence="2" id="KW-0378">Hydrolase</keyword>
<keyword evidence="2" id="KW-0326">Glycosidase</keyword>
<dbReference type="EC" id="3.2.2.15" evidence="2"/>
<sequence>MSLVKSFAPVATPDARVLILGSMPGVASLNAQRYYAHPRNAFWPIMGALLGFAPDAPYDARLRALTDAGIALWDVMAACVRPGSLDAAIDEDSIVPNDFAGFFARHRRITQVFFNGAKAAEAFRRHVTPTLPQALSLHTTRLPSTSPANAAHSLTGKLARWRALTDALASTSHPAARSPMTLR</sequence>